<dbReference type="Pfam" id="PF00501">
    <property type="entry name" value="AMP-binding"/>
    <property type="match status" value="1"/>
</dbReference>
<dbReference type="InterPro" id="IPR042099">
    <property type="entry name" value="ANL_N_sf"/>
</dbReference>
<dbReference type="AlphaFoldDB" id="Q1W4B2"/>
<keyword evidence="2" id="KW-0597">Phosphoprotein</keyword>
<feature type="non-terminal residue" evidence="4">
    <location>
        <position position="1"/>
    </location>
</feature>
<dbReference type="PRINTS" id="PR00154">
    <property type="entry name" value="AMPBINDING"/>
</dbReference>
<accession>Q1W4B2</accession>
<dbReference type="PANTHER" id="PTHR45527">
    <property type="entry name" value="NONRIBOSOMAL PEPTIDE SYNTHETASE"/>
    <property type="match status" value="1"/>
</dbReference>
<dbReference type="FunFam" id="2.30.38.10:FF:000001">
    <property type="entry name" value="Non-ribosomal peptide synthetase PvdI"/>
    <property type="match status" value="1"/>
</dbReference>
<dbReference type="InterPro" id="IPR020845">
    <property type="entry name" value="AMP-binding_CS"/>
</dbReference>
<dbReference type="PANTHER" id="PTHR45527:SF1">
    <property type="entry name" value="FATTY ACID SYNTHASE"/>
    <property type="match status" value="1"/>
</dbReference>
<sequence>PCRWCYVPIDPAYPQGRIEYILSDTKAKVCLDEEALDSFRAHQSNHSKGTITADIQANNLAYVIYTSGSTGTPKGVMIEHRSLSNFCFWYQQTYGLTSTSRATLLAGVGFDASVLELFPVITSGGAVCPVSNERRANPSNLLAIINEHSITHVYTPPVLYSDFAAVSEKLSHEVVICVGGEALLTSDRKENIQLFNNYGPTESTVVSSIYQVREHHSGAVPIGKPISNTEIYILNENTGLQPIGVVGEICIGGSGLSRGYLNQPELTQEKFIDHPFKAGERLYKTGDLGRWLPDGNIEFMGRKDDQVKIR</sequence>
<reference evidence="4" key="1">
    <citation type="journal article" date="2007" name="J. Ind. Microbiol. Biotechnol.">
        <title>Genetic analysis of polyketide synthase and peptide synthetase genes in cyanobacteria as a mining tool for secondary metabolites.</title>
        <authorList>
            <person name="Barrios-Llerena M.E."/>
            <person name="Burja A.M."/>
            <person name="Wright P.C."/>
        </authorList>
    </citation>
    <scope>NUCLEOTIDE SEQUENCE</scope>
    <source>
        <strain evidence="4">CCAP 1403/7</strain>
    </source>
</reference>
<dbReference type="EMBL" id="DQ439640">
    <property type="protein sequence ID" value="ABD96131.1"/>
    <property type="molecule type" value="Genomic_DNA"/>
</dbReference>
<name>Q1W4B2_9NOST</name>
<dbReference type="Gene3D" id="3.40.50.12780">
    <property type="entry name" value="N-terminal domain of ligase-like"/>
    <property type="match status" value="1"/>
</dbReference>
<dbReference type="GO" id="GO:0005737">
    <property type="term" value="C:cytoplasm"/>
    <property type="evidence" value="ECO:0007669"/>
    <property type="project" value="TreeGrafter"/>
</dbReference>
<evidence type="ECO:0000313" key="4">
    <source>
        <dbReference type="EMBL" id="ABD96131.1"/>
    </source>
</evidence>
<evidence type="ECO:0000256" key="1">
    <source>
        <dbReference type="ARBA" id="ARBA00022450"/>
    </source>
</evidence>
<dbReference type="InterPro" id="IPR010071">
    <property type="entry name" value="AA_adenyl_dom"/>
</dbReference>
<dbReference type="NCBIfam" id="TIGR01733">
    <property type="entry name" value="AA-adenyl-dom"/>
    <property type="match status" value="1"/>
</dbReference>
<dbReference type="GO" id="GO:0043041">
    <property type="term" value="P:amino acid activation for nonribosomal peptide biosynthetic process"/>
    <property type="evidence" value="ECO:0007669"/>
    <property type="project" value="TreeGrafter"/>
</dbReference>
<dbReference type="GO" id="GO:0044550">
    <property type="term" value="P:secondary metabolite biosynthetic process"/>
    <property type="evidence" value="ECO:0007669"/>
    <property type="project" value="TreeGrafter"/>
</dbReference>
<dbReference type="GO" id="GO:0031177">
    <property type="term" value="F:phosphopantetheine binding"/>
    <property type="evidence" value="ECO:0007669"/>
    <property type="project" value="TreeGrafter"/>
</dbReference>
<feature type="non-terminal residue" evidence="4">
    <location>
        <position position="310"/>
    </location>
</feature>
<dbReference type="InterPro" id="IPR020459">
    <property type="entry name" value="AMP-binding"/>
</dbReference>
<keyword evidence="1" id="KW-0596">Phosphopantetheine</keyword>
<evidence type="ECO:0000259" key="3">
    <source>
        <dbReference type="Pfam" id="PF00501"/>
    </source>
</evidence>
<proteinExistence type="predicted"/>
<dbReference type="CDD" id="cd05930">
    <property type="entry name" value="A_NRPS"/>
    <property type="match status" value="1"/>
</dbReference>
<dbReference type="InterPro" id="IPR000873">
    <property type="entry name" value="AMP-dep_synth/lig_dom"/>
</dbReference>
<dbReference type="PROSITE" id="PS00455">
    <property type="entry name" value="AMP_BINDING"/>
    <property type="match status" value="1"/>
</dbReference>
<evidence type="ECO:0000256" key="2">
    <source>
        <dbReference type="ARBA" id="ARBA00022553"/>
    </source>
</evidence>
<organism evidence="4">
    <name type="scientific">Wollea ambigua SAG 1403-7</name>
    <dbReference type="NCBI Taxonomy" id="1840162"/>
    <lineage>
        <taxon>Bacteria</taxon>
        <taxon>Bacillati</taxon>
        <taxon>Cyanobacteriota</taxon>
        <taxon>Cyanophyceae</taxon>
        <taxon>Nostocales</taxon>
        <taxon>Nostocaceae</taxon>
        <taxon>Wollea</taxon>
    </lineage>
</organism>
<feature type="domain" description="AMP-dependent synthetase/ligase" evidence="3">
    <location>
        <begin position="5"/>
        <end position="261"/>
    </location>
</feature>
<protein>
    <submittedName>
        <fullName evidence="4">Nonribosomal peptide synthetase 4</fullName>
    </submittedName>
</protein>
<dbReference type="SUPFAM" id="SSF56801">
    <property type="entry name" value="Acetyl-CoA synthetase-like"/>
    <property type="match status" value="1"/>
</dbReference>